<keyword evidence="8" id="KW-1185">Reference proteome</keyword>
<evidence type="ECO:0000256" key="3">
    <source>
        <dbReference type="ARBA" id="ARBA00022833"/>
    </source>
</evidence>
<sequence length="824" mass="96127">MSIDENTLTSSFIVRNDSMSYNELLDIVCSHVQIDRATVNVNLVLYYTFQGVPLTSNLFGDEGVNMLYYLAASQINFIGDIFVTWEPKIVFQPTSMMDLLRGFSASQSYVGEMGSPTHVDNQLLYQQPADEEQEDADEDLEDADEDLEDAQEDGETEDSEVPPSDSESNDEFLLPQSSEQYHTGVYQGFCNGPSEDYDEVAELRDCQLPDFDDEDVMDIWNSNANQIRVGMFFKTKEEVVCAVRQWNVACNREIIVSESRPNVWRAKCYTRSKKYSDPLPNTPPCRWVASACQKKNQHMCQLTKWVDTHNCYGTVVRNNNRCLKSKDVAAHISRLIQSDISLPVKQIRAYLKDTLHVDVSYSKAWLGRRKAIENIHGSWDTNFMELPSYMRELQNRNNGTIVQWFHHPHGTSHCATFKYVFWAFKLSIDAFHLCQPVISIDGTHLKGPYRSKFLIAVSKNANNYILPVAYAIVDEETIESWSWFLKQFRDHIADDRMGPLCVLSDRHKGIIHAMTNMDDWKEPNAYHRFCLRHVRSNLMNRFKSASIKKLCWAIGSTTQKRKYISAVRELRSINEEAWQYLLNIEKRQWTLLFDSGRRRWGTLTTNISESMNNVLRDARLLPIKACIDFTFQKDVSQYVKHAEIANNCNTALPPRMWRVFNNRDRRAQDHEVFLYDHLEARYRVTSKMETNDDSGNDYTVEYFRKKCTCRKWQTERFSCSHVIAVCRHRDGLPHEIVDVRFHTSTYRQQYGGHYYPLRHKSLWSDVGWRIQGDPSKVTPLRGRRRARRIRNEMDVHYADEPRNYKCGICKELGHRRTNCPYVNH</sequence>
<gene>
    <name evidence="7" type="ORF">E3N88_31704</name>
</gene>
<dbReference type="PROSITE" id="PS50966">
    <property type="entry name" value="ZF_SWIM"/>
    <property type="match status" value="1"/>
</dbReference>
<dbReference type="PANTHER" id="PTHR31973">
    <property type="entry name" value="POLYPROTEIN, PUTATIVE-RELATED"/>
    <property type="match status" value="1"/>
</dbReference>
<evidence type="ECO:0000256" key="4">
    <source>
        <dbReference type="PROSITE-ProRule" id="PRU00325"/>
    </source>
</evidence>
<dbReference type="Pfam" id="PF10551">
    <property type="entry name" value="MULE"/>
    <property type="match status" value="1"/>
</dbReference>
<evidence type="ECO:0000313" key="7">
    <source>
        <dbReference type="EMBL" id="KAD3336185.1"/>
    </source>
</evidence>
<evidence type="ECO:0000256" key="2">
    <source>
        <dbReference type="ARBA" id="ARBA00022771"/>
    </source>
</evidence>
<organism evidence="7 8">
    <name type="scientific">Mikania micrantha</name>
    <name type="common">bitter vine</name>
    <dbReference type="NCBI Taxonomy" id="192012"/>
    <lineage>
        <taxon>Eukaryota</taxon>
        <taxon>Viridiplantae</taxon>
        <taxon>Streptophyta</taxon>
        <taxon>Embryophyta</taxon>
        <taxon>Tracheophyta</taxon>
        <taxon>Spermatophyta</taxon>
        <taxon>Magnoliopsida</taxon>
        <taxon>eudicotyledons</taxon>
        <taxon>Gunneridae</taxon>
        <taxon>Pentapetalae</taxon>
        <taxon>asterids</taxon>
        <taxon>campanulids</taxon>
        <taxon>Asterales</taxon>
        <taxon>Asteraceae</taxon>
        <taxon>Asteroideae</taxon>
        <taxon>Heliantheae alliance</taxon>
        <taxon>Eupatorieae</taxon>
        <taxon>Mikania</taxon>
    </lineage>
</organism>
<dbReference type="PANTHER" id="PTHR31973:SF195">
    <property type="entry name" value="MUDR FAMILY TRANSPOSASE"/>
    <property type="match status" value="1"/>
</dbReference>
<dbReference type="OrthoDB" id="1747431at2759"/>
<dbReference type="InterPro" id="IPR007527">
    <property type="entry name" value="Znf_SWIM"/>
</dbReference>
<accession>A0A5N6M6B3</accession>
<protein>
    <recommendedName>
        <fullName evidence="6">SWIM-type domain-containing protein</fullName>
    </recommendedName>
</protein>
<reference evidence="7 8" key="1">
    <citation type="submission" date="2019-05" db="EMBL/GenBank/DDBJ databases">
        <title>Mikania micrantha, genome provides insights into the molecular mechanism of rapid growth.</title>
        <authorList>
            <person name="Liu B."/>
        </authorList>
    </citation>
    <scope>NUCLEOTIDE SEQUENCE [LARGE SCALE GENOMIC DNA]</scope>
    <source>
        <strain evidence="7">NLD-2019</strain>
        <tissue evidence="7">Leaf</tissue>
    </source>
</reference>
<evidence type="ECO:0000313" key="8">
    <source>
        <dbReference type="Proteomes" id="UP000326396"/>
    </source>
</evidence>
<dbReference type="SMART" id="SM00575">
    <property type="entry name" value="ZnF_PMZ"/>
    <property type="match status" value="1"/>
</dbReference>
<dbReference type="Proteomes" id="UP000326396">
    <property type="component" value="Linkage Group LG6"/>
</dbReference>
<keyword evidence="1" id="KW-0479">Metal-binding</keyword>
<keyword evidence="3" id="KW-0862">Zinc</keyword>
<dbReference type="EMBL" id="SZYD01000016">
    <property type="protein sequence ID" value="KAD3336185.1"/>
    <property type="molecule type" value="Genomic_DNA"/>
</dbReference>
<dbReference type="Pfam" id="PF04434">
    <property type="entry name" value="SWIM"/>
    <property type="match status" value="1"/>
</dbReference>
<dbReference type="InterPro" id="IPR018289">
    <property type="entry name" value="MULE_transposase_dom"/>
</dbReference>
<feature type="domain" description="SWIM-type" evidence="6">
    <location>
        <begin position="698"/>
        <end position="730"/>
    </location>
</feature>
<evidence type="ECO:0000256" key="5">
    <source>
        <dbReference type="SAM" id="MobiDB-lite"/>
    </source>
</evidence>
<dbReference type="InterPro" id="IPR006564">
    <property type="entry name" value="Znf_PMZ"/>
</dbReference>
<evidence type="ECO:0000256" key="1">
    <source>
        <dbReference type="ARBA" id="ARBA00022723"/>
    </source>
</evidence>
<proteinExistence type="predicted"/>
<evidence type="ECO:0000259" key="6">
    <source>
        <dbReference type="PROSITE" id="PS50966"/>
    </source>
</evidence>
<comment type="caution">
    <text evidence="7">The sequence shown here is derived from an EMBL/GenBank/DDBJ whole genome shotgun (WGS) entry which is preliminary data.</text>
</comment>
<dbReference type="AlphaFoldDB" id="A0A5N6M6B3"/>
<keyword evidence="2 4" id="KW-0863">Zinc-finger</keyword>
<feature type="region of interest" description="Disordered" evidence="5">
    <location>
        <begin position="129"/>
        <end position="171"/>
    </location>
</feature>
<feature type="compositionally biased region" description="Acidic residues" evidence="5">
    <location>
        <begin position="129"/>
        <end position="160"/>
    </location>
</feature>
<name>A0A5N6M6B3_9ASTR</name>
<dbReference type="GO" id="GO:0008270">
    <property type="term" value="F:zinc ion binding"/>
    <property type="evidence" value="ECO:0007669"/>
    <property type="project" value="UniProtKB-KW"/>
</dbReference>